<dbReference type="Proteomes" id="UP001163739">
    <property type="component" value="Chromosome"/>
</dbReference>
<proteinExistence type="predicted"/>
<dbReference type="RefSeq" id="WP_265045907.1">
    <property type="nucleotide sequence ID" value="NZ_CP100390.1"/>
</dbReference>
<accession>A0ABY6MX48</accession>
<dbReference type="EMBL" id="CP100390">
    <property type="protein sequence ID" value="UZE94413.1"/>
    <property type="molecule type" value="Genomic_DNA"/>
</dbReference>
<keyword evidence="2" id="KW-1185">Reference proteome</keyword>
<organism evidence="1 2">
    <name type="scientific">Alkalimarinus alittae</name>
    <dbReference type="NCBI Taxonomy" id="2961619"/>
    <lineage>
        <taxon>Bacteria</taxon>
        <taxon>Pseudomonadati</taxon>
        <taxon>Pseudomonadota</taxon>
        <taxon>Gammaproteobacteria</taxon>
        <taxon>Alteromonadales</taxon>
        <taxon>Alteromonadaceae</taxon>
        <taxon>Alkalimarinus</taxon>
    </lineage>
</organism>
<evidence type="ECO:0000313" key="2">
    <source>
        <dbReference type="Proteomes" id="UP001163739"/>
    </source>
</evidence>
<protein>
    <submittedName>
        <fullName evidence="1">Uncharacterized protein</fullName>
    </submittedName>
</protein>
<reference evidence="1" key="1">
    <citation type="submission" date="2022-06" db="EMBL/GenBank/DDBJ databases">
        <title>Alkalimarinus sp. nov., isolated from gut of a Alitta virens.</title>
        <authorList>
            <person name="Yang A.I."/>
            <person name="Shin N.-R."/>
        </authorList>
    </citation>
    <scope>NUCLEOTIDE SEQUENCE</scope>
    <source>
        <strain evidence="1">A2M4</strain>
    </source>
</reference>
<gene>
    <name evidence="1" type="ORF">NKI27_09925</name>
</gene>
<sequence>MDDINMDFLTGEGSSLNATGDRLDAIERTELRMEGNRIDDIRHQFSNEYNGYKGQPIP</sequence>
<name>A0ABY6MX48_9ALTE</name>
<evidence type="ECO:0000313" key="1">
    <source>
        <dbReference type="EMBL" id="UZE94413.1"/>
    </source>
</evidence>